<dbReference type="Proteomes" id="UP000626370">
    <property type="component" value="Unassembled WGS sequence"/>
</dbReference>
<organism evidence="2 3">
    <name type="scientific">Thalassotalea profundi</name>
    <dbReference type="NCBI Taxonomy" id="2036687"/>
    <lineage>
        <taxon>Bacteria</taxon>
        <taxon>Pseudomonadati</taxon>
        <taxon>Pseudomonadota</taxon>
        <taxon>Gammaproteobacteria</taxon>
        <taxon>Alteromonadales</taxon>
        <taxon>Colwelliaceae</taxon>
        <taxon>Thalassotalea</taxon>
    </lineage>
</organism>
<dbReference type="Pfam" id="PF01206">
    <property type="entry name" value="TusA"/>
    <property type="match status" value="1"/>
</dbReference>
<evidence type="ECO:0000313" key="2">
    <source>
        <dbReference type="EMBL" id="GHE97959.1"/>
    </source>
</evidence>
<name>A0ABQ3IY50_9GAMM</name>
<gene>
    <name evidence="2" type="ORF">GCM10011501_29340</name>
</gene>
<evidence type="ECO:0000313" key="3">
    <source>
        <dbReference type="Proteomes" id="UP000626370"/>
    </source>
</evidence>
<accession>A0ABQ3IY50</accession>
<sequence>MIYQYNAVKDKCPLPLVKMRVLLNKMVKNDICIMQISDAGSIADIPNYLTKKGYHFSQKKLSDSVVELQIKQVS</sequence>
<proteinExistence type="predicted"/>
<protein>
    <recommendedName>
        <fullName evidence="1">UPF0033 domain-containing protein</fullName>
    </recommendedName>
</protein>
<comment type="caution">
    <text evidence="2">The sequence shown here is derived from an EMBL/GenBank/DDBJ whole genome shotgun (WGS) entry which is preliminary data.</text>
</comment>
<keyword evidence="3" id="KW-1185">Reference proteome</keyword>
<dbReference type="RefSeq" id="WP_189379006.1">
    <property type="nucleotide sequence ID" value="NZ_BNAH01000013.1"/>
</dbReference>
<dbReference type="EMBL" id="BNAH01000013">
    <property type="protein sequence ID" value="GHE97959.1"/>
    <property type="molecule type" value="Genomic_DNA"/>
</dbReference>
<evidence type="ECO:0000259" key="1">
    <source>
        <dbReference type="Pfam" id="PF01206"/>
    </source>
</evidence>
<dbReference type="InterPro" id="IPR036868">
    <property type="entry name" value="TusA-like_sf"/>
</dbReference>
<dbReference type="CDD" id="cd00291">
    <property type="entry name" value="SirA_YedF_YeeD"/>
    <property type="match status" value="1"/>
</dbReference>
<dbReference type="Gene3D" id="3.30.110.40">
    <property type="entry name" value="TusA-like domain"/>
    <property type="match status" value="1"/>
</dbReference>
<dbReference type="InterPro" id="IPR001455">
    <property type="entry name" value="TusA-like"/>
</dbReference>
<dbReference type="SUPFAM" id="SSF64307">
    <property type="entry name" value="SirA-like"/>
    <property type="match status" value="1"/>
</dbReference>
<feature type="domain" description="UPF0033" evidence="1">
    <location>
        <begin position="5"/>
        <end position="71"/>
    </location>
</feature>
<reference evidence="3" key="1">
    <citation type="journal article" date="2019" name="Int. J. Syst. Evol. Microbiol.">
        <title>The Global Catalogue of Microorganisms (GCM) 10K type strain sequencing project: providing services to taxonomists for standard genome sequencing and annotation.</title>
        <authorList>
            <consortium name="The Broad Institute Genomics Platform"/>
            <consortium name="The Broad Institute Genome Sequencing Center for Infectious Disease"/>
            <person name="Wu L."/>
            <person name="Ma J."/>
        </authorList>
    </citation>
    <scope>NUCLEOTIDE SEQUENCE [LARGE SCALE GENOMIC DNA]</scope>
    <source>
        <strain evidence="3">CGMCC 1.15922</strain>
    </source>
</reference>